<dbReference type="InterPro" id="IPR020843">
    <property type="entry name" value="ER"/>
</dbReference>
<dbReference type="Proteomes" id="UP000272503">
    <property type="component" value="Unassembled WGS sequence"/>
</dbReference>
<sequence>MTPADSTLPQTMLAAVYDAPGEAQNLRLTDELPLPFALSDELLVRVHASALNPIDAKTRAGRGVAAGIVRYPALIGSDFAGVVVRAPYEAHPLQPGTEVYGMLPVPRVGGSYAQYVAAPSLSVAPKPANLSFAEAAAVPLAAMTAWGALDAAEIEHGQRVLIHAGAGGVGHFAVQLAALRGAHVIATGSGRNLDFLRELGAAEAIDYTAVSFEDALAPVDAVIDLIGNVHANTGSRSLGVIVEGGVLVNVPSGSWPGFTAEAEAAGVRGTHYKVSPDARVLEQITALIESDQLRVEISETFPLERIVDAHLALESGRTRGKIAISIP</sequence>
<organism evidence="2 3">
    <name type="scientific">Mycetocola tolaasinivorans</name>
    <dbReference type="NCBI Taxonomy" id="76635"/>
    <lineage>
        <taxon>Bacteria</taxon>
        <taxon>Bacillati</taxon>
        <taxon>Actinomycetota</taxon>
        <taxon>Actinomycetes</taxon>
        <taxon>Micrococcales</taxon>
        <taxon>Microbacteriaceae</taxon>
        <taxon>Mycetocola</taxon>
    </lineage>
</organism>
<dbReference type="SUPFAM" id="SSF51735">
    <property type="entry name" value="NAD(P)-binding Rossmann-fold domains"/>
    <property type="match status" value="1"/>
</dbReference>
<proteinExistence type="predicted"/>
<dbReference type="Gene3D" id="3.90.180.10">
    <property type="entry name" value="Medium-chain alcohol dehydrogenases, catalytic domain"/>
    <property type="match status" value="1"/>
</dbReference>
<reference evidence="2 3" key="1">
    <citation type="submission" date="2018-10" db="EMBL/GenBank/DDBJ databases">
        <authorList>
            <person name="Li J."/>
        </authorList>
    </citation>
    <scope>NUCLEOTIDE SEQUENCE [LARGE SCALE GENOMIC DNA]</scope>
    <source>
        <strain evidence="2 3">IF 016277</strain>
    </source>
</reference>
<dbReference type="OrthoDB" id="3175656at2"/>
<evidence type="ECO:0000259" key="1">
    <source>
        <dbReference type="SMART" id="SM00829"/>
    </source>
</evidence>
<gene>
    <name evidence="2" type="ORF">D9V32_12335</name>
</gene>
<dbReference type="Pfam" id="PF08240">
    <property type="entry name" value="ADH_N"/>
    <property type="match status" value="1"/>
</dbReference>
<dbReference type="AlphaFoldDB" id="A0A3L7A2D6"/>
<comment type="caution">
    <text evidence="2">The sequence shown here is derived from an EMBL/GenBank/DDBJ whole genome shotgun (WGS) entry which is preliminary data.</text>
</comment>
<keyword evidence="3" id="KW-1185">Reference proteome</keyword>
<dbReference type="PANTHER" id="PTHR11695:SF294">
    <property type="entry name" value="RETICULON-4-INTERACTING PROTEIN 1, MITOCHONDRIAL"/>
    <property type="match status" value="1"/>
</dbReference>
<dbReference type="InterPro" id="IPR011032">
    <property type="entry name" value="GroES-like_sf"/>
</dbReference>
<accession>A0A3L7A2D6</accession>
<dbReference type="SMART" id="SM00829">
    <property type="entry name" value="PKS_ER"/>
    <property type="match status" value="1"/>
</dbReference>
<dbReference type="GO" id="GO:0016491">
    <property type="term" value="F:oxidoreductase activity"/>
    <property type="evidence" value="ECO:0007669"/>
    <property type="project" value="InterPro"/>
</dbReference>
<evidence type="ECO:0000313" key="2">
    <source>
        <dbReference type="EMBL" id="RLP74473.1"/>
    </source>
</evidence>
<dbReference type="EMBL" id="RCUX01000010">
    <property type="protein sequence ID" value="RLP74473.1"/>
    <property type="molecule type" value="Genomic_DNA"/>
</dbReference>
<dbReference type="InterPro" id="IPR013154">
    <property type="entry name" value="ADH-like_N"/>
</dbReference>
<dbReference type="PANTHER" id="PTHR11695">
    <property type="entry name" value="ALCOHOL DEHYDROGENASE RELATED"/>
    <property type="match status" value="1"/>
</dbReference>
<protein>
    <submittedName>
        <fullName evidence="2">NADP-dependent oxidoreductase</fullName>
    </submittedName>
</protein>
<dbReference type="InterPro" id="IPR050700">
    <property type="entry name" value="YIM1/Zinc_Alcohol_DH_Fams"/>
</dbReference>
<dbReference type="RefSeq" id="WP_121649222.1">
    <property type="nucleotide sequence ID" value="NZ_RCUX01000010.1"/>
</dbReference>
<dbReference type="Pfam" id="PF13602">
    <property type="entry name" value="ADH_zinc_N_2"/>
    <property type="match status" value="1"/>
</dbReference>
<dbReference type="SUPFAM" id="SSF50129">
    <property type="entry name" value="GroES-like"/>
    <property type="match status" value="1"/>
</dbReference>
<dbReference type="Gene3D" id="3.40.50.720">
    <property type="entry name" value="NAD(P)-binding Rossmann-like Domain"/>
    <property type="match status" value="1"/>
</dbReference>
<evidence type="ECO:0000313" key="3">
    <source>
        <dbReference type="Proteomes" id="UP000272503"/>
    </source>
</evidence>
<feature type="domain" description="Enoyl reductase (ER)" evidence="1">
    <location>
        <begin position="21"/>
        <end position="324"/>
    </location>
</feature>
<name>A0A3L7A2D6_9MICO</name>
<dbReference type="InterPro" id="IPR036291">
    <property type="entry name" value="NAD(P)-bd_dom_sf"/>
</dbReference>
<dbReference type="CDD" id="cd05289">
    <property type="entry name" value="MDR_like_2"/>
    <property type="match status" value="1"/>
</dbReference>